<name>A0A9D1EPR3_9FIRM</name>
<dbReference type="PROSITE" id="PS00092">
    <property type="entry name" value="N6_MTASE"/>
    <property type="match status" value="1"/>
</dbReference>
<dbReference type="GO" id="GO:0052913">
    <property type="term" value="F:16S rRNA (guanine(966)-N(2))-methyltransferase activity"/>
    <property type="evidence" value="ECO:0007669"/>
    <property type="project" value="UniProtKB-EC"/>
</dbReference>
<evidence type="ECO:0000256" key="2">
    <source>
        <dbReference type="ARBA" id="ARBA00022679"/>
    </source>
</evidence>
<keyword evidence="2 3" id="KW-0808">Transferase</keyword>
<dbReference type="PANTHER" id="PTHR43542:SF1">
    <property type="entry name" value="METHYLTRANSFERASE"/>
    <property type="match status" value="1"/>
</dbReference>
<dbReference type="Pfam" id="PF03602">
    <property type="entry name" value="Cons_hypoth95"/>
    <property type="match status" value="1"/>
</dbReference>
<dbReference type="EMBL" id="DVIR01000054">
    <property type="protein sequence ID" value="HIS24857.1"/>
    <property type="molecule type" value="Genomic_DNA"/>
</dbReference>
<organism evidence="3 4">
    <name type="scientific">Candidatus Faeciplasma gallinarum</name>
    <dbReference type="NCBI Taxonomy" id="2840799"/>
    <lineage>
        <taxon>Bacteria</taxon>
        <taxon>Bacillati</taxon>
        <taxon>Bacillota</taxon>
        <taxon>Clostridia</taxon>
        <taxon>Eubacteriales</taxon>
        <taxon>Oscillospiraceae</taxon>
        <taxon>Oscillospiraceae incertae sedis</taxon>
        <taxon>Candidatus Faeciplasma</taxon>
    </lineage>
</organism>
<evidence type="ECO:0000313" key="3">
    <source>
        <dbReference type="EMBL" id="HIS24857.1"/>
    </source>
</evidence>
<protein>
    <submittedName>
        <fullName evidence="3">16S rRNA (Guanine(966)-N(2))-methyltransferase RsmD</fullName>
        <ecNumber evidence="3">2.1.1.171</ecNumber>
    </submittedName>
</protein>
<dbReference type="SUPFAM" id="SSF53335">
    <property type="entry name" value="S-adenosyl-L-methionine-dependent methyltransferases"/>
    <property type="match status" value="1"/>
</dbReference>
<reference evidence="3" key="2">
    <citation type="journal article" date="2021" name="PeerJ">
        <title>Extensive microbial diversity within the chicken gut microbiome revealed by metagenomics and culture.</title>
        <authorList>
            <person name="Gilroy R."/>
            <person name="Ravi A."/>
            <person name="Getino M."/>
            <person name="Pursley I."/>
            <person name="Horton D.L."/>
            <person name="Alikhan N.F."/>
            <person name="Baker D."/>
            <person name="Gharbi K."/>
            <person name="Hall N."/>
            <person name="Watson M."/>
            <person name="Adriaenssens E.M."/>
            <person name="Foster-Nyarko E."/>
            <person name="Jarju S."/>
            <person name="Secka A."/>
            <person name="Antonio M."/>
            <person name="Oren A."/>
            <person name="Chaudhuri R.R."/>
            <person name="La Ragione R."/>
            <person name="Hildebrand F."/>
            <person name="Pallen M.J."/>
        </authorList>
    </citation>
    <scope>NUCLEOTIDE SEQUENCE</scope>
    <source>
        <strain evidence="3">CHK157-1446</strain>
    </source>
</reference>
<gene>
    <name evidence="3" type="primary">rsmD</name>
    <name evidence="3" type="ORF">IAD01_05585</name>
</gene>
<dbReference type="Gene3D" id="3.40.50.150">
    <property type="entry name" value="Vaccinia Virus protein VP39"/>
    <property type="match status" value="1"/>
</dbReference>
<comment type="caution">
    <text evidence="3">The sequence shown here is derived from an EMBL/GenBank/DDBJ whole genome shotgun (WGS) entry which is preliminary data.</text>
</comment>
<dbReference type="GO" id="GO:0003676">
    <property type="term" value="F:nucleic acid binding"/>
    <property type="evidence" value="ECO:0007669"/>
    <property type="project" value="InterPro"/>
</dbReference>
<dbReference type="InterPro" id="IPR029063">
    <property type="entry name" value="SAM-dependent_MTases_sf"/>
</dbReference>
<evidence type="ECO:0000313" key="4">
    <source>
        <dbReference type="Proteomes" id="UP000823982"/>
    </source>
</evidence>
<dbReference type="PANTHER" id="PTHR43542">
    <property type="entry name" value="METHYLTRANSFERASE"/>
    <property type="match status" value="1"/>
</dbReference>
<evidence type="ECO:0000256" key="1">
    <source>
        <dbReference type="ARBA" id="ARBA00022603"/>
    </source>
</evidence>
<dbReference type="AlphaFoldDB" id="A0A9D1EPR3"/>
<dbReference type="Proteomes" id="UP000823982">
    <property type="component" value="Unassembled WGS sequence"/>
</dbReference>
<dbReference type="InterPro" id="IPR002052">
    <property type="entry name" value="DNA_methylase_N6_adenine_CS"/>
</dbReference>
<sequence length="188" mass="20878">MRVITGSLRGKRLVTLEGLDVRPTSDKVKEAVFSIIQFDLPAAQVLDLFAGSGQLGIEAISRGAKSCVFVDRSRDAVDIVRKNVDSCRISSQARIVNSDSIDYLRRAAKNKAEFDIVFADPPYERGLLERVLPLISEVIKPLGTVVCEHESELELPETVGRLCLYRKYSYGKKIALTVYKAGSEEDEK</sequence>
<dbReference type="InterPro" id="IPR004398">
    <property type="entry name" value="RNA_MeTrfase_RsmD"/>
</dbReference>
<dbReference type="NCBIfam" id="TIGR00095">
    <property type="entry name" value="16S rRNA (guanine(966)-N(2))-methyltransferase RsmD"/>
    <property type="match status" value="1"/>
</dbReference>
<keyword evidence="1 3" id="KW-0489">Methyltransferase</keyword>
<dbReference type="PIRSF" id="PIRSF004553">
    <property type="entry name" value="CHP00095"/>
    <property type="match status" value="1"/>
</dbReference>
<dbReference type="EC" id="2.1.1.171" evidence="3"/>
<proteinExistence type="predicted"/>
<accession>A0A9D1EPR3</accession>
<dbReference type="CDD" id="cd02440">
    <property type="entry name" value="AdoMet_MTases"/>
    <property type="match status" value="1"/>
</dbReference>
<reference evidence="3" key="1">
    <citation type="submission" date="2020-10" db="EMBL/GenBank/DDBJ databases">
        <authorList>
            <person name="Gilroy R."/>
        </authorList>
    </citation>
    <scope>NUCLEOTIDE SEQUENCE</scope>
    <source>
        <strain evidence="3">CHK157-1446</strain>
    </source>
</reference>